<dbReference type="RefSeq" id="WP_229662004.1">
    <property type="nucleotide sequence ID" value="NZ_BAABFW010000007.1"/>
</dbReference>
<protein>
    <recommendedName>
        <fullName evidence="3">MarR family transcriptional regulator</fullName>
    </recommendedName>
</protein>
<dbReference type="SUPFAM" id="SSF46785">
    <property type="entry name" value="Winged helix' DNA-binding domain"/>
    <property type="match status" value="1"/>
</dbReference>
<evidence type="ECO:0000313" key="2">
    <source>
        <dbReference type="Proteomes" id="UP000636956"/>
    </source>
</evidence>
<sequence length="75" mass="8156">MYGTFGLSEGEFDVLATLRRAGAPFERTPKGRELIDKAFAAHVANERGLLDEALSPSDAAALEQVLTTWLAIYES</sequence>
<reference evidence="1" key="1">
    <citation type="journal article" date="2014" name="Int. J. Syst. Evol. Microbiol.">
        <title>Complete genome sequence of Corynebacterium casei LMG S-19264T (=DSM 44701T), isolated from a smear-ripened cheese.</title>
        <authorList>
            <consortium name="US DOE Joint Genome Institute (JGI-PGF)"/>
            <person name="Walter F."/>
            <person name="Albersmeier A."/>
            <person name="Kalinowski J."/>
            <person name="Ruckert C."/>
        </authorList>
    </citation>
    <scope>NUCLEOTIDE SEQUENCE</scope>
    <source>
        <strain evidence="1">CGMCC 1.8984</strain>
    </source>
</reference>
<gene>
    <name evidence="1" type="ORF">GCM10011372_01010</name>
</gene>
<dbReference type="AlphaFoldDB" id="A0A917P8V6"/>
<evidence type="ECO:0000313" key="1">
    <source>
        <dbReference type="EMBL" id="GGJ67033.1"/>
    </source>
</evidence>
<name>A0A917P8V6_9MICO</name>
<reference evidence="1" key="2">
    <citation type="submission" date="2020-09" db="EMBL/GenBank/DDBJ databases">
        <authorList>
            <person name="Sun Q."/>
            <person name="Zhou Y."/>
        </authorList>
    </citation>
    <scope>NUCLEOTIDE SEQUENCE</scope>
    <source>
        <strain evidence="1">CGMCC 1.8984</strain>
    </source>
</reference>
<evidence type="ECO:0008006" key="3">
    <source>
        <dbReference type="Google" id="ProtNLM"/>
    </source>
</evidence>
<dbReference type="EMBL" id="BMMD01000001">
    <property type="protein sequence ID" value="GGJ67033.1"/>
    <property type="molecule type" value="Genomic_DNA"/>
</dbReference>
<keyword evidence="2" id="KW-1185">Reference proteome</keyword>
<dbReference type="Proteomes" id="UP000636956">
    <property type="component" value="Unassembled WGS sequence"/>
</dbReference>
<accession>A0A917P8V6</accession>
<dbReference type="Gene3D" id="1.10.10.10">
    <property type="entry name" value="Winged helix-like DNA-binding domain superfamily/Winged helix DNA-binding domain"/>
    <property type="match status" value="1"/>
</dbReference>
<comment type="caution">
    <text evidence="1">The sequence shown here is derived from an EMBL/GenBank/DDBJ whole genome shotgun (WGS) entry which is preliminary data.</text>
</comment>
<organism evidence="1 2">
    <name type="scientific">Agromyces bauzanensis</name>
    <dbReference type="NCBI Taxonomy" id="1308924"/>
    <lineage>
        <taxon>Bacteria</taxon>
        <taxon>Bacillati</taxon>
        <taxon>Actinomycetota</taxon>
        <taxon>Actinomycetes</taxon>
        <taxon>Micrococcales</taxon>
        <taxon>Microbacteriaceae</taxon>
        <taxon>Agromyces</taxon>
    </lineage>
</organism>
<dbReference type="InterPro" id="IPR036388">
    <property type="entry name" value="WH-like_DNA-bd_sf"/>
</dbReference>
<dbReference type="InterPro" id="IPR036390">
    <property type="entry name" value="WH_DNA-bd_sf"/>
</dbReference>
<proteinExistence type="predicted"/>